<evidence type="ECO:0000313" key="2">
    <source>
        <dbReference type="Proteomes" id="UP001163687"/>
    </source>
</evidence>
<dbReference type="SUPFAM" id="SSF52540">
    <property type="entry name" value="P-loop containing nucleoside triphosphate hydrolases"/>
    <property type="match status" value="1"/>
</dbReference>
<dbReference type="Pfam" id="PF14236">
    <property type="entry name" value="DruA"/>
    <property type="match status" value="2"/>
</dbReference>
<dbReference type="InterPro" id="IPR027417">
    <property type="entry name" value="P-loop_NTPase"/>
</dbReference>
<organism evidence="1 2">
    <name type="scientific">Caldinitratiruptor microaerophilus</name>
    <dbReference type="NCBI Taxonomy" id="671077"/>
    <lineage>
        <taxon>Bacteria</taxon>
        <taxon>Bacillati</taxon>
        <taxon>Bacillota</taxon>
        <taxon>Clostridia</taxon>
        <taxon>Eubacteriales</taxon>
        <taxon>Symbiobacteriaceae</taxon>
        <taxon>Caldinitratiruptor</taxon>
    </lineage>
</organism>
<proteinExistence type="predicted"/>
<accession>A0AA35CID0</accession>
<sequence length="1254" mass="142752">MSMSKAPIIGPRVFAPTLTEEHTERLQRTVMEFIASNNPEIVRSEIARVRLDIRELESRGTTELELLPTRKYLAALLLVRDLTAQGWEFTLKEGQLEVAPPVSHTDKSDAAKAKHAVRRSYQFARELQLNEPATSEFIRAMERRGVLKLLANGAELARRLGDVLAIPIQERPATLVERQIIRPSLQLVEAAARDDVTGLRLQDIWRYFRHYWSIPYQSQPGRNMFYLVRDLATPNKAIIGIAALGNAPMQLTPRDKRLLWSVEELRQFILRQEQAAKEAAKFNPAKGVQIRQDLENRLIRLAMAMERVITQAIDGIRLDGLLDDAKEVAALDDPTDEIINKLRAIAEQSANQRRLDLKQGNHEEITLLKQAFQDATEGRLEKVDWRRLSDTQLYRYKRARTLADALFARKLFRQTSLLQNPSSAIRQLLQNESGRRAIALAIAAMKRERVGTNMMELTVCGAIPPYTYLLGGKLVSMLMLSPEVWADYRDRYSGQVSYIASAMKGEPVVRPADLAFIGTTSLYAVGSSQYNRLRIPVRYVGGTGDALLTLEQLGYTNSYGTVHFSTEAAEALYRVDQAAKGMRNVNHIFGEGHSPKLRKLRAGLDALGLNSDLFLQHADQRIIYGAFLASNSEAVLRCEEDHLNYLLPMDQPKERTRQIANYWLQRWLASRISHEKGQEVLSKVASFRPEQFALSQELVAEPNQRTFLAELETEAKALASQQEPSGRPQGSEFVRHLYRSIGSYSDHLTEDERNWIHVPFDTIDNCVLEACGRNKHIIVTGNPGDGKTHLIERLRPSLEAEGAIVITDANAVPDEEILRQWKLARSEGRPFCLAINEFPLYKLLGVAPDFPPLREAWRQVKEALYYFDDERPAPPQENVQVIDLNHRNLLAPAVVKAVIARLTNDRFYQGLSHLDPMLKNRQRLMELRVQERLCDLLEALGRQGLHVTMRQLVGFVAYLLTGGQDRLTRERSQGNCDLHYYNLAFSGDGPLFEALRSFFDPAVVTHPRLDEALWTGQTRSEDWLQNGSPPIPQSAPSDHQETLFRSLKRRFYFEHVNGDSLLKMMPQDFVRFHRLLTQGDTNVAGLLRSIVLALNRFFVPNWDEHKDDILYLWTSHRYDAKAPDVFVATSYVSLDRLQIAIPKPAPWLQAWMGEGLPFLPQHFIVASKERDSLGKRATLLVDVELYLTLQDATRGFIEPTWNRSSTRRITRFIDDLRRVVSTSEPIHTVTAQSIKHGLSTVFKVQRSSHSSYQF</sequence>
<name>A0AA35CID0_9FIRM</name>
<reference evidence="1" key="1">
    <citation type="submission" date="2022-03" db="EMBL/GenBank/DDBJ databases">
        <title>Complete genome sequence of Caldinitratiruptor microaerophilus.</title>
        <authorList>
            <person name="Mukaiyama R."/>
            <person name="Nishiyama T."/>
            <person name="Ueda K."/>
        </authorList>
    </citation>
    <scope>NUCLEOTIDE SEQUENCE</scope>
    <source>
        <strain evidence="1">JCM 16183</strain>
    </source>
</reference>
<dbReference type="Proteomes" id="UP001163687">
    <property type="component" value="Chromosome"/>
</dbReference>
<dbReference type="EMBL" id="AP025628">
    <property type="protein sequence ID" value="BDG59512.1"/>
    <property type="molecule type" value="Genomic_DNA"/>
</dbReference>
<evidence type="ECO:0000313" key="1">
    <source>
        <dbReference type="EMBL" id="BDG59512.1"/>
    </source>
</evidence>
<dbReference type="KEGG" id="cmic:caldi_06020"/>
<dbReference type="RefSeq" id="WP_264844717.1">
    <property type="nucleotide sequence ID" value="NZ_AP025628.1"/>
</dbReference>
<gene>
    <name evidence="1" type="ORF">caldi_06020</name>
</gene>
<dbReference type="InterPro" id="IPR025639">
    <property type="entry name" value="DruA"/>
</dbReference>
<dbReference type="AlphaFoldDB" id="A0AA35CID0"/>
<keyword evidence="2" id="KW-1185">Reference proteome</keyword>
<protein>
    <submittedName>
        <fullName evidence="1">Uncharacterized protein</fullName>
    </submittedName>
</protein>